<dbReference type="OrthoDB" id="10555395at2759"/>
<evidence type="ECO:0000256" key="1">
    <source>
        <dbReference type="SAM" id="MobiDB-lite"/>
    </source>
</evidence>
<organism evidence="2 3">
    <name type="scientific">Pseudocercospora fijiensis (strain CIRAD86)</name>
    <name type="common">Black leaf streak disease fungus</name>
    <name type="synonym">Mycosphaerella fijiensis</name>
    <dbReference type="NCBI Taxonomy" id="383855"/>
    <lineage>
        <taxon>Eukaryota</taxon>
        <taxon>Fungi</taxon>
        <taxon>Dikarya</taxon>
        <taxon>Ascomycota</taxon>
        <taxon>Pezizomycotina</taxon>
        <taxon>Dothideomycetes</taxon>
        <taxon>Dothideomycetidae</taxon>
        <taxon>Mycosphaerellales</taxon>
        <taxon>Mycosphaerellaceae</taxon>
        <taxon>Pseudocercospora</taxon>
    </lineage>
</organism>
<sequence>MRFGENMSIDSKSITNYLREVQFNPQSETTKDNHSETGLRQRMAASLNYSTHLHLRPKPRTQTPKLLSIAIMPPNTHSPSFTIQITYNPDANSNSTKFPITDIYHETSLLTACEKLNDVQTSRNIFGRTMIMQWSIIDGPTGRKILMHESEAETDWYDVIAKIECEDVGEEVVREMRELERSGSWRLMGLIDEDFMIWSCSFQKVDMSAHISSKGNFAMPPATVEAMRDEPEHAVLPSSFADREPEIWAVASELDTSMFSMRLDGSSPTERAAIRTRFDAPTAGRRLPSPSIASDASQYSTSAAVSEQQLTFENERDYAPVPGHDTGRPARETHRSRSFDRRSEQHHLLGSQHREVGRSQNCAKSNLKVTCGSAVARHIDYIHLRGYSHRSAPEVEDSVPRPFSVTLIHTRPDGAAQSVKCIGLRDDIAASLKLVEDIANDPRLHGRTIQITVQGEDNGWRDPYDGCKGYEAVGPHSR</sequence>
<feature type="compositionally biased region" description="Basic and acidic residues" evidence="1">
    <location>
        <begin position="325"/>
        <end position="357"/>
    </location>
</feature>
<dbReference type="Proteomes" id="UP000016932">
    <property type="component" value="Unassembled WGS sequence"/>
</dbReference>
<proteinExistence type="predicted"/>
<accession>N1Q8D7</accession>
<evidence type="ECO:0000313" key="2">
    <source>
        <dbReference type="EMBL" id="EME89134.1"/>
    </source>
</evidence>
<keyword evidence="3" id="KW-1185">Reference proteome</keyword>
<feature type="compositionally biased region" description="Polar residues" evidence="1">
    <location>
        <begin position="291"/>
        <end position="312"/>
    </location>
</feature>
<feature type="region of interest" description="Disordered" evidence="1">
    <location>
        <begin position="276"/>
        <end position="360"/>
    </location>
</feature>
<evidence type="ECO:0000313" key="3">
    <source>
        <dbReference type="Proteomes" id="UP000016932"/>
    </source>
</evidence>
<dbReference type="VEuPathDB" id="FungiDB:MYCFIDRAFT_170646"/>
<dbReference type="KEGG" id="pfj:MYCFIDRAFT_170646"/>
<name>N1Q8D7_PSEFD</name>
<protein>
    <submittedName>
        <fullName evidence="2">Uncharacterized protein</fullName>
    </submittedName>
</protein>
<dbReference type="EMBL" id="KB446555">
    <property type="protein sequence ID" value="EME89134.1"/>
    <property type="molecule type" value="Genomic_DNA"/>
</dbReference>
<gene>
    <name evidence="2" type="ORF">MYCFIDRAFT_170646</name>
</gene>
<dbReference type="GeneID" id="19332523"/>
<dbReference type="HOGENOM" id="CLU_571234_0_0_1"/>
<dbReference type="RefSeq" id="XP_007921887.1">
    <property type="nucleotide sequence ID" value="XM_007923696.1"/>
</dbReference>
<dbReference type="AlphaFoldDB" id="N1Q8D7"/>
<reference evidence="2 3" key="1">
    <citation type="journal article" date="2012" name="PLoS Pathog.">
        <title>Diverse lifestyles and strategies of plant pathogenesis encoded in the genomes of eighteen Dothideomycetes fungi.</title>
        <authorList>
            <person name="Ohm R.A."/>
            <person name="Feau N."/>
            <person name="Henrissat B."/>
            <person name="Schoch C.L."/>
            <person name="Horwitz B.A."/>
            <person name="Barry K.W."/>
            <person name="Condon B.J."/>
            <person name="Copeland A.C."/>
            <person name="Dhillon B."/>
            <person name="Glaser F."/>
            <person name="Hesse C.N."/>
            <person name="Kosti I."/>
            <person name="LaButti K."/>
            <person name="Lindquist E.A."/>
            <person name="Lucas S."/>
            <person name="Salamov A.A."/>
            <person name="Bradshaw R.E."/>
            <person name="Ciuffetti L."/>
            <person name="Hamelin R.C."/>
            <person name="Kema G.H.J."/>
            <person name="Lawrence C."/>
            <person name="Scott J.A."/>
            <person name="Spatafora J.W."/>
            <person name="Turgeon B.G."/>
            <person name="de Wit P.J.G.M."/>
            <person name="Zhong S."/>
            <person name="Goodwin S.B."/>
            <person name="Grigoriev I.V."/>
        </authorList>
    </citation>
    <scope>NUCLEOTIDE SEQUENCE [LARGE SCALE GENOMIC DNA]</scope>
    <source>
        <strain evidence="2 3">CIRAD86</strain>
    </source>
</reference>